<dbReference type="InterPro" id="IPR001173">
    <property type="entry name" value="Glyco_trans_2-like"/>
</dbReference>
<dbReference type="GO" id="GO:0016758">
    <property type="term" value="F:hexosyltransferase activity"/>
    <property type="evidence" value="ECO:0007669"/>
    <property type="project" value="UniProtKB-ARBA"/>
</dbReference>
<dbReference type="AlphaFoldDB" id="A0A4V6MUU8"/>
<sequence>MNYIPKVSIIVPSLNSIAYIKECIDSILNQTLKDIEILCIDANSTDGTLELLKDYEKQDKRLKVIISDKKSYGYQMNLGIKEAKGEYLGIVESDDYIKENMYERLYEVAKAQDLEVVKSDYYVVKDGEKIYTRLTHLYYLYNKFLCSDNKLIFHSQSINQIGIYSLDFIKKYQIKLNESLGASYQDNGLWFQIYTQVNKMYFLNEAFYMLRRDNPNSSIYSKEKVYAICEEYDYIRNFLNEKPELNSFLPYATFFRYRNYIFTLDRIDDKYKLDFIKRFAKDFKEILEKNELDFTLFEESDIQKIKFIIKDPQAYYLNLNNVFAENTIYFGAAQRIKSQLSYRIGSFLLSKSLTKIVKIPYEVVKYKFEKKVYDTLVKFYPHLKLPRLEEYLDYNEALKTKEHLSYRLGNALIKNPFTFIFKIKKIYRQYKNRFNFLNIRLEDNEFLLQRHRDIFGYTPDFKNPKTFNEKLIYRILYDRSPIYSFLADKLKMRIYVNEILNREKSNYSILDKDSILFKKIDELQEELFKTNSCKYLPKLYAIYKDLYEIDFSKLPNSFVLKTNHDCGGYVIVENKQKFLRDTKVFSEAMEKLKKHLNWNYYDVFREWHYKNIEPRIFAEELLLAENKKPADTYKFHIFDKRNMLNNYIQVTTDRFDDYQRVIYDYNWKLAPFNFMYELENVNEIAKPELFDLMMDISLKLSYPFDYVRVDLYQPNKQIYIGELTFTHGAAGEKLVPNKWDKKLGDLWKLKRLSDATK</sequence>
<dbReference type="OrthoDB" id="9791827at2"/>
<evidence type="ECO:0000259" key="1">
    <source>
        <dbReference type="Pfam" id="PF00535"/>
    </source>
</evidence>
<dbReference type="Gene3D" id="3.90.550.10">
    <property type="entry name" value="Spore Coat Polysaccharide Biosynthesis Protein SpsA, Chain A"/>
    <property type="match status" value="1"/>
</dbReference>
<dbReference type="Proteomes" id="UP000292583">
    <property type="component" value="Unassembled WGS sequence"/>
</dbReference>
<reference evidence="2 3" key="1">
    <citation type="submission" date="2018-07" db="EMBL/GenBank/DDBJ databases">
        <title>Campylobacter zealandensis sp. nov., isolated from birds and water in New Zealand.</title>
        <authorList>
            <person name="Wilkinson D.A."/>
            <person name="Biggs P.J."/>
            <person name="French N.P."/>
            <person name="Midwinter A.C."/>
        </authorList>
    </citation>
    <scope>NUCLEOTIDE SEQUENCE [LARGE SCALE GENOMIC DNA]</scope>
    <source>
        <strain evidence="2 3">B423b</strain>
    </source>
</reference>
<dbReference type="PANTHER" id="PTHR22916">
    <property type="entry name" value="GLYCOSYLTRANSFERASE"/>
    <property type="match status" value="1"/>
</dbReference>
<comment type="caution">
    <text evidence="2">The sequence shown here is derived from an EMBL/GenBank/DDBJ whole genome shotgun (WGS) entry which is preliminary data.</text>
</comment>
<proteinExistence type="predicted"/>
<dbReference type="SUPFAM" id="SSF53448">
    <property type="entry name" value="Nucleotide-diphospho-sugar transferases"/>
    <property type="match status" value="1"/>
</dbReference>
<keyword evidence="3" id="KW-1185">Reference proteome</keyword>
<organism evidence="2 3">
    <name type="scientific">Campylobacter novaezeelandiae</name>
    <dbReference type="NCBI Taxonomy" id="2267891"/>
    <lineage>
        <taxon>Bacteria</taxon>
        <taxon>Pseudomonadati</taxon>
        <taxon>Campylobacterota</taxon>
        <taxon>Epsilonproteobacteria</taxon>
        <taxon>Campylobacterales</taxon>
        <taxon>Campylobacteraceae</taxon>
        <taxon>Campylobacter</taxon>
    </lineage>
</organism>
<keyword evidence="2" id="KW-0808">Transferase</keyword>
<dbReference type="InterPro" id="IPR029465">
    <property type="entry name" value="ATPgrasp_TupA"/>
</dbReference>
<evidence type="ECO:0000313" key="3">
    <source>
        <dbReference type="Proteomes" id="UP000292583"/>
    </source>
</evidence>
<evidence type="ECO:0000313" key="2">
    <source>
        <dbReference type="EMBL" id="TBR81299.1"/>
    </source>
</evidence>
<dbReference type="InterPro" id="IPR029044">
    <property type="entry name" value="Nucleotide-diphossugar_trans"/>
</dbReference>
<gene>
    <name evidence="2" type="ORF">DU473_04210</name>
</gene>
<feature type="domain" description="Glycosyltransferase 2-like" evidence="1">
    <location>
        <begin position="8"/>
        <end position="141"/>
    </location>
</feature>
<dbReference type="RefSeq" id="WP_131186575.1">
    <property type="nucleotide sequence ID" value="NZ_QPGR01000006.1"/>
</dbReference>
<name>A0A4V6MUU8_9BACT</name>
<protein>
    <submittedName>
        <fullName evidence="2">Glycosyltransferase</fullName>
    </submittedName>
</protein>
<dbReference type="Pfam" id="PF14305">
    <property type="entry name" value="ATPgrasp_TupA"/>
    <property type="match status" value="1"/>
</dbReference>
<dbReference type="EMBL" id="QPGR01000006">
    <property type="protein sequence ID" value="TBR81299.1"/>
    <property type="molecule type" value="Genomic_DNA"/>
</dbReference>
<accession>A0A4V6MUU8</accession>
<dbReference type="PANTHER" id="PTHR22916:SF3">
    <property type="entry name" value="UDP-GLCNAC:BETAGAL BETA-1,3-N-ACETYLGLUCOSAMINYLTRANSFERASE-LIKE PROTEIN 1"/>
    <property type="match status" value="1"/>
</dbReference>
<dbReference type="Pfam" id="PF00535">
    <property type="entry name" value="Glycos_transf_2"/>
    <property type="match status" value="1"/>
</dbReference>